<dbReference type="EMBL" id="JBHRWW010000001">
    <property type="protein sequence ID" value="MFC3686792.1"/>
    <property type="molecule type" value="Genomic_DNA"/>
</dbReference>
<feature type="domain" description="Nudix hydrolase" evidence="3">
    <location>
        <begin position="7"/>
        <end position="146"/>
    </location>
</feature>
<comment type="cofactor">
    <cofactor evidence="1">
        <name>Mg(2+)</name>
        <dbReference type="ChEBI" id="CHEBI:18420"/>
    </cofactor>
</comment>
<comment type="caution">
    <text evidence="4">The sequence shown here is derived from an EMBL/GenBank/DDBJ whole genome shotgun (WGS) entry which is preliminary data.</text>
</comment>
<dbReference type="SUPFAM" id="SSF55811">
    <property type="entry name" value="Nudix"/>
    <property type="match status" value="1"/>
</dbReference>
<dbReference type="Pfam" id="PF00293">
    <property type="entry name" value="NUDIX"/>
    <property type="match status" value="1"/>
</dbReference>
<dbReference type="Proteomes" id="UP001595685">
    <property type="component" value="Unassembled WGS sequence"/>
</dbReference>
<keyword evidence="2 4" id="KW-0378">Hydrolase</keyword>
<dbReference type="InterPro" id="IPR000086">
    <property type="entry name" value="NUDIX_hydrolase_dom"/>
</dbReference>
<dbReference type="RefSeq" id="WP_340295386.1">
    <property type="nucleotide sequence ID" value="NZ_JBBEOI010000235.1"/>
</dbReference>
<evidence type="ECO:0000256" key="2">
    <source>
        <dbReference type="ARBA" id="ARBA00022801"/>
    </source>
</evidence>
<dbReference type="PROSITE" id="PS00893">
    <property type="entry name" value="NUDIX_BOX"/>
    <property type="match status" value="1"/>
</dbReference>
<evidence type="ECO:0000313" key="4">
    <source>
        <dbReference type="EMBL" id="MFC3686792.1"/>
    </source>
</evidence>
<dbReference type="PANTHER" id="PTHR43046:SF14">
    <property type="entry name" value="MUTT_NUDIX FAMILY PROTEIN"/>
    <property type="match status" value="1"/>
</dbReference>
<reference evidence="5" key="1">
    <citation type="journal article" date="2019" name="Int. J. Syst. Evol. Microbiol.">
        <title>The Global Catalogue of Microorganisms (GCM) 10K type strain sequencing project: providing services to taxonomists for standard genome sequencing and annotation.</title>
        <authorList>
            <consortium name="The Broad Institute Genomics Platform"/>
            <consortium name="The Broad Institute Genome Sequencing Center for Infectious Disease"/>
            <person name="Wu L."/>
            <person name="Ma J."/>
        </authorList>
    </citation>
    <scope>NUCLEOTIDE SEQUENCE [LARGE SCALE GENOMIC DNA]</scope>
    <source>
        <strain evidence="5">NCAIM B.02333</strain>
    </source>
</reference>
<dbReference type="InterPro" id="IPR020084">
    <property type="entry name" value="NUDIX_hydrolase_CS"/>
</dbReference>
<protein>
    <submittedName>
        <fullName evidence="4">NUDIX hydrolase</fullName>
    </submittedName>
</protein>
<evidence type="ECO:0000313" key="5">
    <source>
        <dbReference type="Proteomes" id="UP001595685"/>
    </source>
</evidence>
<gene>
    <name evidence="4" type="ORF">ACFOLH_00380</name>
</gene>
<sequence length="154" mass="16553">MSPRPRRRVRALSVAAVRRDDGAVLVQRGHDPVTGAFFHRLVGGGIEFGESAAEAVVREFDEELGARLQDVRLLGWLENRFELGGVPGHEVVAVHAGRLTQRRLLDRDDLGNIPGSTSTACWVPVELLLGGPAPLVPAGVADLLRAGWPCPTPD</sequence>
<dbReference type="InterPro" id="IPR015797">
    <property type="entry name" value="NUDIX_hydrolase-like_dom_sf"/>
</dbReference>
<dbReference type="Gene3D" id="3.90.79.10">
    <property type="entry name" value="Nucleoside Triphosphate Pyrophosphohydrolase"/>
    <property type="match status" value="1"/>
</dbReference>
<dbReference type="CDD" id="cd04688">
    <property type="entry name" value="NUDIX_Hydrolase"/>
    <property type="match status" value="1"/>
</dbReference>
<organism evidence="4 5">
    <name type="scientific">Aquipuribacter hungaricus</name>
    <dbReference type="NCBI Taxonomy" id="545624"/>
    <lineage>
        <taxon>Bacteria</taxon>
        <taxon>Bacillati</taxon>
        <taxon>Actinomycetota</taxon>
        <taxon>Actinomycetes</taxon>
        <taxon>Micrococcales</taxon>
        <taxon>Intrasporangiaceae</taxon>
        <taxon>Aquipuribacter</taxon>
    </lineage>
</organism>
<keyword evidence="5" id="KW-1185">Reference proteome</keyword>
<dbReference type="PROSITE" id="PS51462">
    <property type="entry name" value="NUDIX"/>
    <property type="match status" value="1"/>
</dbReference>
<name>A0ABV7WBG7_9MICO</name>
<dbReference type="PANTHER" id="PTHR43046">
    <property type="entry name" value="GDP-MANNOSE MANNOSYL HYDROLASE"/>
    <property type="match status" value="1"/>
</dbReference>
<dbReference type="GO" id="GO:0016787">
    <property type="term" value="F:hydrolase activity"/>
    <property type="evidence" value="ECO:0007669"/>
    <property type="project" value="UniProtKB-KW"/>
</dbReference>
<proteinExistence type="predicted"/>
<accession>A0ABV7WBG7</accession>
<evidence type="ECO:0000256" key="1">
    <source>
        <dbReference type="ARBA" id="ARBA00001946"/>
    </source>
</evidence>
<evidence type="ECO:0000259" key="3">
    <source>
        <dbReference type="PROSITE" id="PS51462"/>
    </source>
</evidence>